<organism evidence="3 4">
    <name type="scientific">Sphingobium nicotianae</name>
    <dbReference type="NCBI Taxonomy" id="2782607"/>
    <lineage>
        <taxon>Bacteria</taxon>
        <taxon>Pseudomonadati</taxon>
        <taxon>Pseudomonadota</taxon>
        <taxon>Alphaproteobacteria</taxon>
        <taxon>Sphingomonadales</taxon>
        <taxon>Sphingomonadaceae</taxon>
        <taxon>Sphingobium</taxon>
    </lineage>
</organism>
<feature type="domain" description="Amidohydrolase 3" evidence="2">
    <location>
        <begin position="76"/>
        <end position="569"/>
    </location>
</feature>
<dbReference type="RefSeq" id="WP_214625527.1">
    <property type="nucleotide sequence ID" value="NZ_JAHGAW010000016.1"/>
</dbReference>
<name>A0A9X1DFF1_9SPHN</name>
<dbReference type="Gene3D" id="2.30.40.10">
    <property type="entry name" value="Urease, subunit C, domain 1"/>
    <property type="match status" value="1"/>
</dbReference>
<evidence type="ECO:0000259" key="2">
    <source>
        <dbReference type="Pfam" id="PF07969"/>
    </source>
</evidence>
<dbReference type="SUPFAM" id="SSF51556">
    <property type="entry name" value="Metallo-dependent hydrolases"/>
    <property type="match status" value="1"/>
</dbReference>
<dbReference type="Gene3D" id="3.10.310.70">
    <property type="match status" value="1"/>
</dbReference>
<evidence type="ECO:0000313" key="4">
    <source>
        <dbReference type="Proteomes" id="UP001138757"/>
    </source>
</evidence>
<keyword evidence="1" id="KW-0732">Signal</keyword>
<proteinExistence type="predicted"/>
<dbReference type="InterPro" id="IPR011059">
    <property type="entry name" value="Metal-dep_hydrolase_composite"/>
</dbReference>
<dbReference type="InterPro" id="IPR013108">
    <property type="entry name" value="Amidohydro_3"/>
</dbReference>
<dbReference type="GO" id="GO:0016810">
    <property type="term" value="F:hydrolase activity, acting on carbon-nitrogen (but not peptide) bonds"/>
    <property type="evidence" value="ECO:0007669"/>
    <property type="project" value="InterPro"/>
</dbReference>
<dbReference type="Pfam" id="PF07969">
    <property type="entry name" value="Amidohydro_3"/>
    <property type="match status" value="1"/>
</dbReference>
<keyword evidence="4" id="KW-1185">Reference proteome</keyword>
<comment type="caution">
    <text evidence="3">The sequence shown here is derived from an EMBL/GenBank/DDBJ whole genome shotgun (WGS) entry which is preliminary data.</text>
</comment>
<dbReference type="PANTHER" id="PTHR22642:SF2">
    <property type="entry name" value="PROTEIN LONG AFTER FAR-RED 3"/>
    <property type="match status" value="1"/>
</dbReference>
<dbReference type="InterPro" id="IPR033932">
    <property type="entry name" value="YtcJ-like"/>
</dbReference>
<dbReference type="CDD" id="cd01300">
    <property type="entry name" value="YtcJ_like"/>
    <property type="match status" value="1"/>
</dbReference>
<dbReference type="Gene3D" id="3.20.20.140">
    <property type="entry name" value="Metal-dependent hydrolases"/>
    <property type="match status" value="1"/>
</dbReference>
<evidence type="ECO:0000313" key="3">
    <source>
        <dbReference type="EMBL" id="MBT2189272.1"/>
    </source>
</evidence>
<reference evidence="3" key="1">
    <citation type="submission" date="2021-05" db="EMBL/GenBank/DDBJ databases">
        <title>Genome of Sphingobium sp. strain.</title>
        <authorList>
            <person name="Fan R."/>
        </authorList>
    </citation>
    <scope>NUCLEOTIDE SEQUENCE</scope>
    <source>
        <strain evidence="3">H33</strain>
    </source>
</reference>
<dbReference type="SUPFAM" id="SSF51338">
    <property type="entry name" value="Composite domain of metallo-dependent hydrolases"/>
    <property type="match status" value="1"/>
</dbReference>
<feature type="signal peptide" evidence="1">
    <location>
        <begin position="1"/>
        <end position="21"/>
    </location>
</feature>
<gene>
    <name evidence="3" type="ORF">KK488_20165</name>
</gene>
<feature type="chain" id="PRO_5040934552" evidence="1">
    <location>
        <begin position="22"/>
        <end position="571"/>
    </location>
</feature>
<dbReference type="Proteomes" id="UP001138757">
    <property type="component" value="Unassembled WGS sequence"/>
</dbReference>
<dbReference type="AlphaFoldDB" id="A0A9X1DFF1"/>
<protein>
    <submittedName>
        <fullName evidence="3">Amidohydrolase</fullName>
    </submittedName>
</protein>
<dbReference type="InterPro" id="IPR032466">
    <property type="entry name" value="Metal_Hydrolase"/>
</dbReference>
<dbReference type="EMBL" id="JAHGAW010000016">
    <property type="protein sequence ID" value="MBT2189272.1"/>
    <property type="molecule type" value="Genomic_DNA"/>
</dbReference>
<sequence>MKNSLFLGLALLGAATVPCVASYAGQQSGGSIVLLNAHIYTPAGWKQAVAIKDGAIVAIGSNREVAAKAPAGAKKVDLGGKTVFPGLHDMHVHPMGAGAQMTECHFSQEATPAQVIDAVARCVASKKPREWVTGGQWQGISFGDAGPNKAMLDKIAPNNPILLTDVSGHSSWANSAALKIAGVNKDTPNPQGGVIERDTAGEPTGILREAASQLVASRVPPATPAQNAASLKRALDQLLSTGVTTLVDALVAPPIAQAYDDLDSKGELVQQVRGCLVYGRSPGPQISFDQVLASRGKYERANFRPDCVKVFMDGVPTAGHTAALLEPYADNPPGMTDSGREKGILMVSPSELDPLVTKWDKMGLTVKFHAVGDAASKAVLDAIAAARKANGPNGPLHDVAHLTLLAKDQVARAKPLRATFEFSPYLWFPTIINDEQLKAVGPNLMSRAWPVREAIDSGALVVVGSDWPTGTPTANPWIGMETLVTRRVPGDPGTGPAIAANEAITLKEAVDLFTINGARQMGDAKVRGSIEIGKIADLIVLDRDPFAVPISDVHNTNVLKVFIKGRQVFAR</sequence>
<evidence type="ECO:0000256" key="1">
    <source>
        <dbReference type="SAM" id="SignalP"/>
    </source>
</evidence>
<accession>A0A9X1DFF1</accession>
<dbReference type="PANTHER" id="PTHR22642">
    <property type="entry name" value="IMIDAZOLONEPROPIONASE"/>
    <property type="match status" value="1"/>
</dbReference>